<dbReference type="PANTHER" id="PTHR47506:SF1">
    <property type="entry name" value="HTH-TYPE TRANSCRIPTIONAL REGULATOR YJDC"/>
    <property type="match status" value="1"/>
</dbReference>
<keyword evidence="7" id="KW-1185">Reference proteome</keyword>
<reference evidence="6" key="1">
    <citation type="submission" date="2021-12" db="EMBL/GenBank/DDBJ databases">
        <title>Discovery of the Pendulisporaceae a myxobacterial family with distinct sporulation behavior and unique specialized metabolism.</title>
        <authorList>
            <person name="Garcia R."/>
            <person name="Popoff A."/>
            <person name="Bader C.D."/>
            <person name="Loehr J."/>
            <person name="Walesch S."/>
            <person name="Walt C."/>
            <person name="Boldt J."/>
            <person name="Bunk B."/>
            <person name="Haeckl F.J.F.P.J."/>
            <person name="Gunesch A.P."/>
            <person name="Birkelbach J."/>
            <person name="Nuebel U."/>
            <person name="Pietschmann T."/>
            <person name="Bach T."/>
            <person name="Mueller R."/>
        </authorList>
    </citation>
    <scope>NUCLEOTIDE SEQUENCE</scope>
    <source>
        <strain evidence="6">MSr11367</strain>
    </source>
</reference>
<dbReference type="InterPro" id="IPR001647">
    <property type="entry name" value="HTH_TetR"/>
</dbReference>
<evidence type="ECO:0000313" key="6">
    <source>
        <dbReference type="EMBL" id="WXB01644.1"/>
    </source>
</evidence>
<sequence>METALVRALEQFWRHGYEGTSLSDLTAAMGINRPSLYATFGTKEELFRKALDLYFARYTNIDAILGEPTARAVAERLLFETVVLNTGISTPHGCLGTVAALACSVEVEPIRQELIARRACNQERLRLRLEEAKSSGELPADANPASLAFYLITVAQGIAVQAASGASREELRRVAELALRGWPAPRHE</sequence>
<dbReference type="SUPFAM" id="SSF46689">
    <property type="entry name" value="Homeodomain-like"/>
    <property type="match status" value="1"/>
</dbReference>
<keyword evidence="1" id="KW-0805">Transcription regulation</keyword>
<name>A0ABZ2KSK3_9BACT</name>
<evidence type="ECO:0000313" key="7">
    <source>
        <dbReference type="Proteomes" id="UP001374803"/>
    </source>
</evidence>
<dbReference type="Pfam" id="PF16925">
    <property type="entry name" value="TetR_C_13"/>
    <property type="match status" value="1"/>
</dbReference>
<dbReference type="InterPro" id="IPR036271">
    <property type="entry name" value="Tet_transcr_reg_TetR-rel_C_sf"/>
</dbReference>
<protein>
    <submittedName>
        <fullName evidence="6">TetR/AcrR family transcriptional regulator</fullName>
    </submittedName>
</protein>
<gene>
    <name evidence="6" type="ORF">LVJ94_32595</name>
</gene>
<evidence type="ECO:0000256" key="2">
    <source>
        <dbReference type="ARBA" id="ARBA00023125"/>
    </source>
</evidence>
<feature type="DNA-binding region" description="H-T-H motif" evidence="4">
    <location>
        <begin position="21"/>
        <end position="40"/>
    </location>
</feature>
<evidence type="ECO:0000256" key="3">
    <source>
        <dbReference type="ARBA" id="ARBA00023163"/>
    </source>
</evidence>
<evidence type="ECO:0000259" key="5">
    <source>
        <dbReference type="PROSITE" id="PS50977"/>
    </source>
</evidence>
<dbReference type="Gene3D" id="1.10.357.10">
    <property type="entry name" value="Tetracycline Repressor, domain 2"/>
    <property type="match status" value="1"/>
</dbReference>
<dbReference type="Pfam" id="PF00440">
    <property type="entry name" value="TetR_N"/>
    <property type="match status" value="1"/>
</dbReference>
<dbReference type="EMBL" id="CP089983">
    <property type="protein sequence ID" value="WXB01644.1"/>
    <property type="molecule type" value="Genomic_DNA"/>
</dbReference>
<dbReference type="Gene3D" id="1.10.10.60">
    <property type="entry name" value="Homeodomain-like"/>
    <property type="match status" value="1"/>
</dbReference>
<dbReference type="InterPro" id="IPR011075">
    <property type="entry name" value="TetR_C"/>
</dbReference>
<dbReference type="Proteomes" id="UP001374803">
    <property type="component" value="Chromosome"/>
</dbReference>
<dbReference type="InterPro" id="IPR009057">
    <property type="entry name" value="Homeodomain-like_sf"/>
</dbReference>
<dbReference type="SUPFAM" id="SSF48498">
    <property type="entry name" value="Tetracyclin repressor-like, C-terminal domain"/>
    <property type="match status" value="1"/>
</dbReference>
<proteinExistence type="predicted"/>
<keyword evidence="3" id="KW-0804">Transcription</keyword>
<feature type="domain" description="HTH tetR-type" evidence="5">
    <location>
        <begin position="1"/>
        <end position="58"/>
    </location>
</feature>
<evidence type="ECO:0000256" key="4">
    <source>
        <dbReference type="PROSITE-ProRule" id="PRU00335"/>
    </source>
</evidence>
<keyword evidence="2 4" id="KW-0238">DNA-binding</keyword>
<organism evidence="6 7">
    <name type="scientific">Pendulispora rubella</name>
    <dbReference type="NCBI Taxonomy" id="2741070"/>
    <lineage>
        <taxon>Bacteria</taxon>
        <taxon>Pseudomonadati</taxon>
        <taxon>Myxococcota</taxon>
        <taxon>Myxococcia</taxon>
        <taxon>Myxococcales</taxon>
        <taxon>Sorangiineae</taxon>
        <taxon>Pendulisporaceae</taxon>
        <taxon>Pendulispora</taxon>
    </lineage>
</organism>
<dbReference type="PANTHER" id="PTHR47506">
    <property type="entry name" value="TRANSCRIPTIONAL REGULATORY PROTEIN"/>
    <property type="match status" value="1"/>
</dbReference>
<accession>A0ABZ2KSK3</accession>
<dbReference type="PROSITE" id="PS50977">
    <property type="entry name" value="HTH_TETR_2"/>
    <property type="match status" value="1"/>
</dbReference>
<evidence type="ECO:0000256" key="1">
    <source>
        <dbReference type="ARBA" id="ARBA00023015"/>
    </source>
</evidence>
<dbReference type="RefSeq" id="WP_394831260.1">
    <property type="nucleotide sequence ID" value="NZ_CP089929.1"/>
</dbReference>